<feature type="domain" description="Armadillo-like helical" evidence="5">
    <location>
        <begin position="403"/>
        <end position="662"/>
    </location>
</feature>
<comment type="caution">
    <text evidence="6">The sequence shown here is derived from an EMBL/GenBank/DDBJ whole genome shotgun (WGS) entry which is preliminary data.</text>
</comment>
<dbReference type="EMBL" id="JBFXLS010000001">
    <property type="protein sequence ID" value="KAL2835176.1"/>
    <property type="molecule type" value="Genomic_DNA"/>
</dbReference>
<proteinExistence type="predicted"/>
<accession>A0ABR4J563</accession>
<protein>
    <recommendedName>
        <fullName evidence="5">Armadillo-like helical domain-containing protein</fullName>
    </recommendedName>
</protein>
<dbReference type="Pfam" id="PF08427">
    <property type="entry name" value="ARMH3_C"/>
    <property type="match status" value="1"/>
</dbReference>
<evidence type="ECO:0000256" key="3">
    <source>
        <dbReference type="ARBA" id="ARBA00022989"/>
    </source>
</evidence>
<name>A0ABR4J563_9EURO</name>
<dbReference type="SMART" id="SM01158">
    <property type="entry name" value="DUF1741"/>
    <property type="match status" value="1"/>
</dbReference>
<dbReference type="PANTHER" id="PTHR13608:SF3">
    <property type="entry name" value="ARMADILLO-LIKE HELICAL DOMAIN-CONTAINING PROTEIN 3"/>
    <property type="match status" value="1"/>
</dbReference>
<evidence type="ECO:0000256" key="1">
    <source>
        <dbReference type="ARBA" id="ARBA00004370"/>
    </source>
</evidence>
<organism evidence="6 7">
    <name type="scientific">Aspergillus cavernicola</name>
    <dbReference type="NCBI Taxonomy" id="176166"/>
    <lineage>
        <taxon>Eukaryota</taxon>
        <taxon>Fungi</taxon>
        <taxon>Dikarya</taxon>
        <taxon>Ascomycota</taxon>
        <taxon>Pezizomycotina</taxon>
        <taxon>Eurotiomycetes</taxon>
        <taxon>Eurotiomycetidae</taxon>
        <taxon>Eurotiales</taxon>
        <taxon>Aspergillaceae</taxon>
        <taxon>Aspergillus</taxon>
        <taxon>Aspergillus subgen. Nidulantes</taxon>
    </lineage>
</organism>
<reference evidence="6 7" key="1">
    <citation type="submission" date="2024-07" db="EMBL/GenBank/DDBJ databases">
        <title>Section-level genome sequencing and comparative genomics of Aspergillus sections Usti and Cavernicolus.</title>
        <authorList>
            <consortium name="Lawrence Berkeley National Laboratory"/>
            <person name="Nybo J.L."/>
            <person name="Vesth T.C."/>
            <person name="Theobald S."/>
            <person name="Frisvad J.C."/>
            <person name="Larsen T.O."/>
            <person name="Kjaerboelling I."/>
            <person name="Rothschild-Mancinelli K."/>
            <person name="Lyhne E.K."/>
            <person name="Kogle M.E."/>
            <person name="Barry K."/>
            <person name="Clum A."/>
            <person name="Na H."/>
            <person name="Ledsgaard L."/>
            <person name="Lin J."/>
            <person name="Lipzen A."/>
            <person name="Kuo A."/>
            <person name="Riley R."/>
            <person name="Mondo S."/>
            <person name="LaButti K."/>
            <person name="Haridas S."/>
            <person name="Pangalinan J."/>
            <person name="Salamov A.A."/>
            <person name="Simmons B.A."/>
            <person name="Magnuson J.K."/>
            <person name="Chen J."/>
            <person name="Drula E."/>
            <person name="Henrissat B."/>
            <person name="Wiebenga A."/>
            <person name="Lubbers R.J."/>
            <person name="Gomes A.C."/>
            <person name="Makela M.R."/>
            <person name="Stajich J."/>
            <person name="Grigoriev I.V."/>
            <person name="Mortensen U.H."/>
            <person name="De vries R.P."/>
            <person name="Baker S.E."/>
            <person name="Andersen M.R."/>
        </authorList>
    </citation>
    <scope>NUCLEOTIDE SEQUENCE [LARGE SCALE GENOMIC DNA]</scope>
    <source>
        <strain evidence="6 7">CBS 600.67</strain>
    </source>
</reference>
<dbReference type="InterPro" id="IPR013636">
    <property type="entry name" value="ARMH3_C"/>
</dbReference>
<keyword evidence="2" id="KW-0812">Transmembrane</keyword>
<evidence type="ECO:0000259" key="5">
    <source>
        <dbReference type="SMART" id="SM01158"/>
    </source>
</evidence>
<evidence type="ECO:0000256" key="2">
    <source>
        <dbReference type="ARBA" id="ARBA00022692"/>
    </source>
</evidence>
<evidence type="ECO:0000313" key="7">
    <source>
        <dbReference type="Proteomes" id="UP001610335"/>
    </source>
</evidence>
<keyword evidence="7" id="KW-1185">Reference proteome</keyword>
<gene>
    <name evidence="6" type="ORF">BDW59DRAFT_137278</name>
</gene>
<comment type="subcellular location">
    <subcellularLocation>
        <location evidence="1">Membrane</location>
    </subcellularLocation>
</comment>
<keyword evidence="4" id="KW-0472">Membrane</keyword>
<sequence>MSTTMESPLTQQSRPETFKPKIVQLYENLFQGSDYAEPSEGFWREFFLLPPDRAQLNTLLEALSPDETLHLQIQTQQLFARGIREAASGSRPVDSYALETLTVFLACVLKKKYTNPSSDVITVLAGLDKVDQVISNFVAVLDSIIRSGSSNDIRFKAIRTAIAMTSGAYKTSLVSYFTHRDLFPSIMKLVHESESPIQVFEPFLLLGLLANYNKFEIQNPYQLRLDDFVNESSIQKIVKGVGISCGALRNGYVAVQDDSPEGWTLMGTLIYFGLGVLAPSKREKPSPPTPEEAKEMFAALPAQQAAILLATYDFTNANKLFGYHLINAAPEKDTEESPFSSFLSVTSYLLHHAYRSPRVAYYAELSLFTLRILSEDSTSCKLLCSDESKRKVRLCRQRQPYLPLATGDRVLATAIFDILIDAISHNLRRRLDVQLYSHTIAILLRLLTYLSMNRIRLPYHWSELWRSLLSLMRFLTTYVSDLTSSQHITTLTTSLVDLVAFCVSAGDTFLPDPSSYDDLFYKLVETGPIIAKFRDVYSLNPSASSSSSFSKSADSNKDIHVAAVETLISVSTHFYALLFNPGKDVVDTKSDGDAQTPVPIPATQKKNLSPREVHRIIKQGYDTLSIQPPEGLSAWTRYRETDWKTELKRAARCAVDDATQLVA</sequence>
<keyword evidence="3" id="KW-1133">Transmembrane helix</keyword>
<dbReference type="PANTHER" id="PTHR13608">
    <property type="entry name" value="ARMADILLO-LIKE HELICAL DOMAIN-CONTAINING PROTEIN 3"/>
    <property type="match status" value="1"/>
</dbReference>
<dbReference type="InterPro" id="IPR039868">
    <property type="entry name" value="ARMD3-like"/>
</dbReference>
<evidence type="ECO:0000313" key="6">
    <source>
        <dbReference type="EMBL" id="KAL2835176.1"/>
    </source>
</evidence>
<evidence type="ECO:0000256" key="4">
    <source>
        <dbReference type="ARBA" id="ARBA00023136"/>
    </source>
</evidence>
<dbReference type="Proteomes" id="UP001610335">
    <property type="component" value="Unassembled WGS sequence"/>
</dbReference>